<evidence type="ECO:0000313" key="2">
    <source>
        <dbReference type="Proteomes" id="UP000311919"/>
    </source>
</evidence>
<feature type="non-terminal residue" evidence="1">
    <location>
        <position position="65"/>
    </location>
</feature>
<accession>A0A4Z2CZG2</accession>
<evidence type="ECO:0000313" key="1">
    <source>
        <dbReference type="EMBL" id="TNN09655.1"/>
    </source>
</evidence>
<organism evidence="1 2">
    <name type="scientific">Schistosoma japonicum</name>
    <name type="common">Blood fluke</name>
    <dbReference type="NCBI Taxonomy" id="6182"/>
    <lineage>
        <taxon>Eukaryota</taxon>
        <taxon>Metazoa</taxon>
        <taxon>Spiralia</taxon>
        <taxon>Lophotrochozoa</taxon>
        <taxon>Platyhelminthes</taxon>
        <taxon>Trematoda</taxon>
        <taxon>Digenea</taxon>
        <taxon>Strigeidida</taxon>
        <taxon>Schistosomatoidea</taxon>
        <taxon>Schistosomatidae</taxon>
        <taxon>Schistosoma</taxon>
    </lineage>
</organism>
<dbReference type="AlphaFoldDB" id="A0A4Z2CZG2"/>
<protein>
    <submittedName>
        <fullName evidence="1">Uncharacterized protein</fullName>
    </submittedName>
</protein>
<name>A0A4Z2CZG2_SCHJA</name>
<keyword evidence="2" id="KW-1185">Reference proteome</keyword>
<gene>
    <name evidence="1" type="ORF">EWB00_006174</name>
</gene>
<reference evidence="1 2" key="1">
    <citation type="submission" date="2019-03" db="EMBL/GenBank/DDBJ databases">
        <title>An improved genome assembly of the fluke Schistosoma japonicum.</title>
        <authorList>
            <person name="Hu W."/>
            <person name="Luo F."/>
            <person name="Yin M."/>
            <person name="Mo X."/>
            <person name="Sun C."/>
            <person name="Wu Q."/>
            <person name="Zhu B."/>
            <person name="Xiang M."/>
            <person name="Wang J."/>
            <person name="Wang Y."/>
            <person name="Zhang T."/>
            <person name="Xu B."/>
            <person name="Zheng H."/>
            <person name="Feng Z."/>
        </authorList>
    </citation>
    <scope>NUCLEOTIDE SEQUENCE [LARGE SCALE GENOMIC DNA]</scope>
    <source>
        <strain evidence="1">HuSjv2</strain>
        <tissue evidence="1">Worms</tissue>
    </source>
</reference>
<comment type="caution">
    <text evidence="1">The sequence shown here is derived from an EMBL/GenBank/DDBJ whole genome shotgun (WGS) entry which is preliminary data.</text>
</comment>
<sequence length="65" mass="7688">ISLPFVLMGNTKYMKKSITSLYQLYKINLYGLSCSHIHNYTSTVLSISIGITEWHYWRLDSEWLE</sequence>
<proteinExistence type="predicted"/>
<feature type="non-terminal residue" evidence="1">
    <location>
        <position position="1"/>
    </location>
</feature>
<dbReference type="EMBL" id="SKCS01000393">
    <property type="protein sequence ID" value="TNN09655.1"/>
    <property type="molecule type" value="Genomic_DNA"/>
</dbReference>
<dbReference type="Proteomes" id="UP000311919">
    <property type="component" value="Unassembled WGS sequence"/>
</dbReference>